<evidence type="ECO:0000256" key="1">
    <source>
        <dbReference type="ARBA" id="ARBA00000903"/>
    </source>
</evidence>
<evidence type="ECO:0000256" key="4">
    <source>
        <dbReference type="ARBA" id="ARBA00011905"/>
    </source>
</evidence>
<protein>
    <recommendedName>
        <fullName evidence="4 9">Thiopurine S-methyltransferase</fullName>
        <ecNumber evidence="4 9">2.1.1.67</ecNumber>
    </recommendedName>
    <alternativeName>
        <fullName evidence="9">Thiopurine methyltransferase</fullName>
    </alternativeName>
</protein>
<dbReference type="InterPro" id="IPR022474">
    <property type="entry name" value="Thiopur_S-MeTfrase_Se/Te_detox"/>
</dbReference>
<name>A0A0Q0B0M8_9PSED</name>
<evidence type="ECO:0000256" key="6">
    <source>
        <dbReference type="ARBA" id="ARBA00022603"/>
    </source>
</evidence>
<comment type="similarity">
    <text evidence="3 9">Belongs to the class I-like SAM-binding methyltransferase superfamily. TPMT family.</text>
</comment>
<dbReference type="PATRIC" id="fig|251707.3.peg.4809"/>
<dbReference type="InterPro" id="IPR025835">
    <property type="entry name" value="Thiopurine_S-MeTrfase"/>
</dbReference>
<dbReference type="NCBIfam" id="TIGR03840">
    <property type="entry name" value="TMPT_Se_Te"/>
    <property type="match status" value="1"/>
</dbReference>
<evidence type="ECO:0000313" key="10">
    <source>
        <dbReference type="EMBL" id="KPY40217.1"/>
    </source>
</evidence>
<dbReference type="EC" id="2.1.1.67" evidence="4 9"/>
<dbReference type="GO" id="GO:0008119">
    <property type="term" value="F:thiopurine S-methyltransferase activity"/>
    <property type="evidence" value="ECO:0007669"/>
    <property type="project" value="UniProtKB-UniRule"/>
</dbReference>
<keyword evidence="5 9" id="KW-0963">Cytoplasm</keyword>
<proteinExistence type="inferred from homology"/>
<dbReference type="SUPFAM" id="SSF53335">
    <property type="entry name" value="S-adenosyl-L-methionine-dependent methyltransferases"/>
    <property type="match status" value="1"/>
</dbReference>
<dbReference type="Proteomes" id="UP000050562">
    <property type="component" value="Unassembled WGS sequence"/>
</dbReference>
<dbReference type="InterPro" id="IPR029063">
    <property type="entry name" value="SAM-dependent_MTases_sf"/>
</dbReference>
<dbReference type="Pfam" id="PF05724">
    <property type="entry name" value="TPMT"/>
    <property type="match status" value="1"/>
</dbReference>
<dbReference type="RefSeq" id="WP_057408192.1">
    <property type="nucleotide sequence ID" value="NZ_LJRC01000042.1"/>
</dbReference>
<keyword evidence="8 9" id="KW-0949">S-adenosyl-L-methionine</keyword>
<dbReference type="GO" id="GO:0010038">
    <property type="term" value="P:response to metal ion"/>
    <property type="evidence" value="ECO:0007669"/>
    <property type="project" value="InterPro"/>
</dbReference>
<feature type="binding site" evidence="9">
    <location>
        <position position="45"/>
    </location>
    <ligand>
        <name>S-adenosyl-L-methionine</name>
        <dbReference type="ChEBI" id="CHEBI:59789"/>
    </ligand>
</feature>
<feature type="binding site" evidence="9">
    <location>
        <position position="66"/>
    </location>
    <ligand>
        <name>S-adenosyl-L-methionine</name>
        <dbReference type="ChEBI" id="CHEBI:59789"/>
    </ligand>
</feature>
<evidence type="ECO:0000256" key="2">
    <source>
        <dbReference type="ARBA" id="ARBA00004496"/>
    </source>
</evidence>
<dbReference type="PROSITE" id="PS51585">
    <property type="entry name" value="SAM_MT_TPMT"/>
    <property type="match status" value="1"/>
</dbReference>
<evidence type="ECO:0000256" key="8">
    <source>
        <dbReference type="ARBA" id="ARBA00022691"/>
    </source>
</evidence>
<comment type="catalytic activity">
    <reaction evidence="1 9">
        <text>S-adenosyl-L-methionine + a thiopurine = S-adenosyl-L-homocysteine + a thiopurine S-methylether.</text>
        <dbReference type="EC" id="2.1.1.67"/>
    </reaction>
</comment>
<keyword evidence="6 9" id="KW-0489">Methyltransferase</keyword>
<dbReference type="PIRSF" id="PIRSF023956">
    <property type="entry name" value="Thiopurine_S-methyltransferase"/>
    <property type="match status" value="1"/>
</dbReference>
<sequence length="223" mass="25335">MDAEFWRQRWTAGQIGFHQADVNQDLRKLWPELELEKGARVLVPLCGKSHDMSWLVEQGFQVVGVELSQAAVEGYFAEHQLEPRVTQRGGFTLYSAPGIDIWCGDFFALTAEDIGVCAAFYDRAAMIALPSDMRERYVRQLEQLMPPVCRGLLITLDYDQAELDGPPFSVPHEWLQAYVSAHWNARRVSERDALQSSPRALGAGVRRMDECAYWMERLVLADA</sequence>
<dbReference type="NCBIfam" id="NF009732">
    <property type="entry name" value="PRK13255.1"/>
    <property type="match status" value="1"/>
</dbReference>
<organism evidence="10 11">
    <name type="scientific">Pseudomonas syringae pv. primulae</name>
    <dbReference type="NCBI Taxonomy" id="251707"/>
    <lineage>
        <taxon>Bacteria</taxon>
        <taxon>Pseudomonadati</taxon>
        <taxon>Pseudomonadota</taxon>
        <taxon>Gammaproteobacteria</taxon>
        <taxon>Pseudomonadales</taxon>
        <taxon>Pseudomonadaceae</taxon>
        <taxon>Pseudomonas</taxon>
    </lineage>
</organism>
<evidence type="ECO:0000256" key="5">
    <source>
        <dbReference type="ARBA" id="ARBA00022490"/>
    </source>
</evidence>
<gene>
    <name evidence="9" type="primary">tpm</name>
    <name evidence="10" type="ORF">ALO52_03675</name>
</gene>
<feature type="binding site" evidence="9">
    <location>
        <position position="10"/>
    </location>
    <ligand>
        <name>S-adenosyl-L-methionine</name>
        <dbReference type="ChEBI" id="CHEBI:59789"/>
    </ligand>
</feature>
<dbReference type="EMBL" id="LJRC01000042">
    <property type="protein sequence ID" value="KPY40217.1"/>
    <property type="molecule type" value="Genomic_DNA"/>
</dbReference>
<evidence type="ECO:0000256" key="7">
    <source>
        <dbReference type="ARBA" id="ARBA00022679"/>
    </source>
</evidence>
<reference evidence="10 11" key="1">
    <citation type="submission" date="2015-09" db="EMBL/GenBank/DDBJ databases">
        <title>Genome announcement of multiple Pseudomonas syringae strains.</title>
        <authorList>
            <person name="Thakur S."/>
            <person name="Wang P.W."/>
            <person name="Gong Y."/>
            <person name="Weir B.S."/>
            <person name="Guttman D.S."/>
        </authorList>
    </citation>
    <scope>NUCLEOTIDE SEQUENCE [LARGE SCALE GENOMIC DNA]</scope>
    <source>
        <strain evidence="10 11">ICMP3956</strain>
    </source>
</reference>
<dbReference type="Gene3D" id="3.40.50.150">
    <property type="entry name" value="Vaccinia Virus protein VP39"/>
    <property type="match status" value="1"/>
</dbReference>
<feature type="binding site" evidence="9">
    <location>
        <position position="123"/>
    </location>
    <ligand>
        <name>S-adenosyl-L-methionine</name>
        <dbReference type="ChEBI" id="CHEBI:59789"/>
    </ligand>
</feature>
<accession>A0A0Q0B0M8</accession>
<keyword evidence="7 9" id="KW-0808">Transferase</keyword>
<dbReference type="InterPro" id="IPR008854">
    <property type="entry name" value="TPMT"/>
</dbReference>
<comment type="subcellular location">
    <subcellularLocation>
        <location evidence="2 9">Cytoplasm</location>
    </subcellularLocation>
</comment>
<dbReference type="FunFam" id="3.40.50.150:FF:000101">
    <property type="entry name" value="Thiopurine S-methyltransferase"/>
    <property type="match status" value="1"/>
</dbReference>
<evidence type="ECO:0000256" key="9">
    <source>
        <dbReference type="HAMAP-Rule" id="MF_00812"/>
    </source>
</evidence>
<evidence type="ECO:0000313" key="11">
    <source>
        <dbReference type="Proteomes" id="UP000050562"/>
    </source>
</evidence>
<dbReference type="GO" id="GO:0032259">
    <property type="term" value="P:methylation"/>
    <property type="evidence" value="ECO:0007669"/>
    <property type="project" value="UniProtKB-KW"/>
</dbReference>
<dbReference type="AlphaFoldDB" id="A0A0Q0B0M8"/>
<comment type="caution">
    <text evidence="10">The sequence shown here is derived from an EMBL/GenBank/DDBJ whole genome shotgun (WGS) entry which is preliminary data.</text>
</comment>
<dbReference type="HAMAP" id="MF_00812">
    <property type="entry name" value="Thiopur_methtran"/>
    <property type="match status" value="1"/>
</dbReference>
<evidence type="ECO:0000256" key="3">
    <source>
        <dbReference type="ARBA" id="ARBA00008145"/>
    </source>
</evidence>
<dbReference type="PANTHER" id="PTHR10259:SF11">
    <property type="entry name" value="THIOPURINE S-METHYLTRANSFERASE"/>
    <property type="match status" value="1"/>
</dbReference>
<dbReference type="GO" id="GO:0005737">
    <property type="term" value="C:cytoplasm"/>
    <property type="evidence" value="ECO:0007669"/>
    <property type="project" value="UniProtKB-SubCell"/>
</dbReference>
<dbReference type="PANTHER" id="PTHR10259">
    <property type="entry name" value="THIOPURINE S-METHYLTRANSFERASE"/>
    <property type="match status" value="1"/>
</dbReference>